<feature type="compositionally biased region" description="Polar residues" evidence="6">
    <location>
        <begin position="1"/>
        <end position="18"/>
    </location>
</feature>
<dbReference type="PANTHER" id="PTHR45721:SF12">
    <property type="entry name" value="INTERMEDIATE FILAMENT PROTEIN IFA-1"/>
    <property type="match status" value="1"/>
</dbReference>
<feature type="region of interest" description="Disordered" evidence="6">
    <location>
        <begin position="1"/>
        <end position="38"/>
    </location>
</feature>
<dbReference type="GO" id="GO:0005882">
    <property type="term" value="C:intermediate filament"/>
    <property type="evidence" value="ECO:0007669"/>
    <property type="project" value="UniProtKB-UniRule"/>
</dbReference>
<comment type="similarity">
    <text evidence="3 4">Belongs to the intermediate filament family.</text>
</comment>
<dbReference type="InterPro" id="IPR039008">
    <property type="entry name" value="IF_rod_dom"/>
</dbReference>
<gene>
    <name evidence="9" type="primary">ORF164103</name>
</gene>
<evidence type="ECO:0000256" key="2">
    <source>
        <dbReference type="ARBA" id="ARBA00023054"/>
    </source>
</evidence>
<feature type="region of interest" description="Disordered" evidence="6">
    <location>
        <begin position="349"/>
        <end position="370"/>
    </location>
</feature>
<dbReference type="InterPro" id="IPR018039">
    <property type="entry name" value="IF_conserved"/>
</dbReference>
<evidence type="ECO:0000256" key="1">
    <source>
        <dbReference type="ARBA" id="ARBA00022754"/>
    </source>
</evidence>
<dbReference type="Gene3D" id="1.20.5.170">
    <property type="match status" value="1"/>
</dbReference>
<reference evidence="9" key="1">
    <citation type="submission" date="2014-12" db="EMBL/GenBank/DDBJ databases">
        <title>Insight into the proteome of Arion vulgaris.</title>
        <authorList>
            <person name="Aradska J."/>
            <person name="Bulat T."/>
            <person name="Smidak R."/>
            <person name="Sarate P."/>
            <person name="Gangsoo J."/>
            <person name="Sialana F."/>
            <person name="Bilban M."/>
            <person name="Lubec G."/>
        </authorList>
    </citation>
    <scope>NUCLEOTIDE SEQUENCE</scope>
    <source>
        <tissue evidence="9">Skin</tissue>
    </source>
</reference>
<dbReference type="PROSITE" id="PS00226">
    <property type="entry name" value="IF_ROD_1"/>
    <property type="match status" value="1"/>
</dbReference>
<dbReference type="InterPro" id="IPR016451">
    <property type="entry name" value="Intermed_filament_ifa/ifb"/>
</dbReference>
<evidence type="ECO:0000259" key="7">
    <source>
        <dbReference type="PROSITE" id="PS51841"/>
    </source>
</evidence>
<dbReference type="InterPro" id="IPR001322">
    <property type="entry name" value="Lamin_tail_dom"/>
</dbReference>
<dbReference type="Gene3D" id="1.20.5.500">
    <property type="entry name" value="Single helix bin"/>
    <property type="match status" value="1"/>
</dbReference>
<dbReference type="GO" id="GO:0090435">
    <property type="term" value="P:protein localization to nuclear envelope"/>
    <property type="evidence" value="ECO:0007669"/>
    <property type="project" value="TreeGrafter"/>
</dbReference>
<dbReference type="PROSITE" id="PS51842">
    <property type="entry name" value="IF_ROD_2"/>
    <property type="match status" value="1"/>
</dbReference>
<feature type="domain" description="IF rod" evidence="8">
    <location>
        <begin position="101"/>
        <end position="454"/>
    </location>
</feature>
<evidence type="ECO:0008006" key="10">
    <source>
        <dbReference type="Google" id="ProtNLM"/>
    </source>
</evidence>
<feature type="domain" description="LTD" evidence="7">
    <location>
        <begin position="507"/>
        <end position="628"/>
    </location>
</feature>
<dbReference type="GO" id="GO:0007097">
    <property type="term" value="P:nuclear migration"/>
    <property type="evidence" value="ECO:0007669"/>
    <property type="project" value="TreeGrafter"/>
</dbReference>
<dbReference type="Pfam" id="PF00038">
    <property type="entry name" value="Filament"/>
    <property type="match status" value="1"/>
</dbReference>
<dbReference type="EMBL" id="HACG01041381">
    <property type="protein sequence ID" value="CEK88246.1"/>
    <property type="molecule type" value="Transcribed_RNA"/>
</dbReference>
<keyword evidence="2 3" id="KW-0175">Coiled coil</keyword>
<evidence type="ECO:0000259" key="8">
    <source>
        <dbReference type="PROSITE" id="PS51842"/>
    </source>
</evidence>
<dbReference type="SUPFAM" id="SSF74853">
    <property type="entry name" value="Lamin A/C globular tail domain"/>
    <property type="match status" value="1"/>
</dbReference>
<dbReference type="GO" id="GO:0006998">
    <property type="term" value="P:nuclear envelope organization"/>
    <property type="evidence" value="ECO:0007669"/>
    <property type="project" value="TreeGrafter"/>
</dbReference>
<dbReference type="GO" id="GO:0031507">
    <property type="term" value="P:heterochromatin formation"/>
    <property type="evidence" value="ECO:0007669"/>
    <property type="project" value="TreeGrafter"/>
</dbReference>
<organism evidence="9">
    <name type="scientific">Arion vulgaris</name>
    <dbReference type="NCBI Taxonomy" id="1028688"/>
    <lineage>
        <taxon>Eukaryota</taxon>
        <taxon>Metazoa</taxon>
        <taxon>Spiralia</taxon>
        <taxon>Lophotrochozoa</taxon>
        <taxon>Mollusca</taxon>
        <taxon>Gastropoda</taxon>
        <taxon>Heterobranchia</taxon>
        <taxon>Euthyneura</taxon>
        <taxon>Panpulmonata</taxon>
        <taxon>Eupulmonata</taxon>
        <taxon>Stylommatophora</taxon>
        <taxon>Helicina</taxon>
        <taxon>Arionoidea</taxon>
        <taxon>Arionidae</taxon>
        <taxon>Arion</taxon>
    </lineage>
</organism>
<dbReference type="PANTHER" id="PTHR45721">
    <property type="entry name" value="LAMIN DM0-RELATED"/>
    <property type="match status" value="1"/>
</dbReference>
<evidence type="ECO:0000256" key="5">
    <source>
        <dbReference type="SAM" id="Coils"/>
    </source>
</evidence>
<dbReference type="Gene3D" id="2.60.40.1260">
    <property type="entry name" value="Lamin Tail domain"/>
    <property type="match status" value="1"/>
</dbReference>
<dbReference type="AlphaFoldDB" id="A0A0B7B7F2"/>
<dbReference type="GO" id="GO:0005652">
    <property type="term" value="C:nuclear lamina"/>
    <property type="evidence" value="ECO:0007669"/>
    <property type="project" value="TreeGrafter"/>
</dbReference>
<dbReference type="SUPFAM" id="SSF64593">
    <property type="entry name" value="Intermediate filament protein, coiled coil region"/>
    <property type="match status" value="2"/>
</dbReference>
<dbReference type="GO" id="GO:0005200">
    <property type="term" value="F:structural constituent of cytoskeleton"/>
    <property type="evidence" value="ECO:0007669"/>
    <property type="project" value="TreeGrafter"/>
</dbReference>
<dbReference type="PIRSF" id="PIRSF005546">
    <property type="entry name" value="Intermed_filamnt_Ifb-2"/>
    <property type="match status" value="1"/>
</dbReference>
<feature type="compositionally biased region" description="Basic and acidic residues" evidence="6">
    <location>
        <begin position="353"/>
        <end position="370"/>
    </location>
</feature>
<dbReference type="GO" id="GO:0051664">
    <property type="term" value="P:nuclear pore localization"/>
    <property type="evidence" value="ECO:0007669"/>
    <property type="project" value="TreeGrafter"/>
</dbReference>
<evidence type="ECO:0000256" key="3">
    <source>
        <dbReference type="PIRNR" id="PIRNR005546"/>
    </source>
</evidence>
<evidence type="ECO:0000256" key="4">
    <source>
        <dbReference type="RuleBase" id="RU000685"/>
    </source>
</evidence>
<dbReference type="InterPro" id="IPR036415">
    <property type="entry name" value="Lamin_tail_dom_sf"/>
</dbReference>
<dbReference type="Pfam" id="PF00932">
    <property type="entry name" value="LTD"/>
    <property type="match status" value="1"/>
</dbReference>
<name>A0A0B7B7F2_9EUPU</name>
<protein>
    <recommendedName>
        <fullName evidence="10">IF rod domain-containing protein</fullName>
    </recommendedName>
</protein>
<dbReference type="Gene3D" id="1.20.5.1160">
    <property type="entry name" value="Vasodilator-stimulated phosphoprotein"/>
    <property type="match status" value="2"/>
</dbReference>
<evidence type="ECO:0000313" key="9">
    <source>
        <dbReference type="EMBL" id="CEK88246.1"/>
    </source>
</evidence>
<proteinExistence type="inferred from homology"/>
<dbReference type="PROSITE" id="PS51841">
    <property type="entry name" value="LTD"/>
    <property type="match status" value="1"/>
</dbReference>
<keyword evidence="1 3" id="KW-0403">Intermediate filament</keyword>
<evidence type="ECO:0000256" key="6">
    <source>
        <dbReference type="SAM" id="MobiDB-lite"/>
    </source>
</evidence>
<sequence length="632" mass="72294">MSYSYTRSSTSAPGGSTITEKRTVVSSSSNGGGGLDDDDSVYYKSSIMPRSINIARSNLPTSPLHSSRTLEISSGFSHFPLSNVVGVPGGVSSFKNNREKEKKDLQDLNERFANYIEKVRFLEAQNKKLASELDQLKSHWGKETNAIKVMYETELTEARKLIDETNKEKSRLQLRVGQIEEQLDDAMRQLDEAKKWRSQDRELINKLNQQVSELEGEIRMLRRTAESLDTERQRDKATISRLQDELEKLRIELSNETISRLDAENKYQTLLEEMEFLKSVHEQELKELSALAYRDTTAENREFWKTELSQAIRDIQQEYDAKADQTRREMESFYNLKVQEFRTGATKQNMEVTHAREETKKLHKQLSDSRTRMSDLEARNALLEKQHQDLLRELEQKEHEHDIEINSLKEEMNKLRIEMEGMLVELQTLMDAKLSLELEIAAYRKLLEGEETRVGLRQVVEQTLGVRQSGSARLADIINVSEGHASYESSSESSPLSVKMMRGEVSAKTTYQRTANGPVSIAEANPEGKFVLLENNSTGGIRKDQELDGWKVRRVIDNNAKRALEYTIRNYTLKPSKSVKIYSRQFASQAGPNDLVFRDADTWGAGSEVVTTLINEKGEEKASHIQKTNYTQ</sequence>
<feature type="coiled-coil region" evidence="5">
    <location>
        <begin position="91"/>
        <end position="325"/>
    </location>
</feature>
<dbReference type="SMART" id="SM01391">
    <property type="entry name" value="Filament"/>
    <property type="match status" value="1"/>
</dbReference>
<accession>A0A0B7B7F2</accession>